<protein>
    <submittedName>
        <fullName evidence="6">TetR/AcrR family transcriptional regulator</fullName>
    </submittedName>
</protein>
<reference evidence="6 7" key="1">
    <citation type="submission" date="2018-11" db="EMBL/GenBank/DDBJ databases">
        <authorList>
            <person name="Li F."/>
        </authorList>
    </citation>
    <scope>NUCLEOTIDE SEQUENCE [LARGE SCALE GENOMIC DNA]</scope>
    <source>
        <strain evidence="6 7">Gsoil 097</strain>
    </source>
</reference>
<dbReference type="Gene3D" id="1.10.10.60">
    <property type="entry name" value="Homeodomain-like"/>
    <property type="match status" value="1"/>
</dbReference>
<evidence type="ECO:0000259" key="5">
    <source>
        <dbReference type="PROSITE" id="PS50977"/>
    </source>
</evidence>
<proteinExistence type="predicted"/>
<dbReference type="Proteomes" id="UP000267128">
    <property type="component" value="Unassembled WGS sequence"/>
</dbReference>
<dbReference type="InterPro" id="IPR050109">
    <property type="entry name" value="HTH-type_TetR-like_transc_reg"/>
</dbReference>
<dbReference type="GO" id="GO:0000976">
    <property type="term" value="F:transcription cis-regulatory region binding"/>
    <property type="evidence" value="ECO:0007669"/>
    <property type="project" value="TreeGrafter"/>
</dbReference>
<keyword evidence="2 4" id="KW-0238">DNA-binding</keyword>
<accession>A0A3N0CDM6</accession>
<keyword evidence="1" id="KW-0805">Transcription regulation</keyword>
<dbReference type="PROSITE" id="PS50977">
    <property type="entry name" value="HTH_TETR_2"/>
    <property type="match status" value="1"/>
</dbReference>
<dbReference type="OrthoDB" id="5119743at2"/>
<feature type="DNA-binding region" description="H-T-H motif" evidence="4">
    <location>
        <begin position="30"/>
        <end position="49"/>
    </location>
</feature>
<evidence type="ECO:0000256" key="4">
    <source>
        <dbReference type="PROSITE-ProRule" id="PRU00335"/>
    </source>
</evidence>
<feature type="domain" description="HTH tetR-type" evidence="5">
    <location>
        <begin position="7"/>
        <end position="67"/>
    </location>
</feature>
<gene>
    <name evidence="6" type="ORF">EFK50_18140</name>
</gene>
<sequence>MDDARRAVYREHILSVAEDEFGRVGFAAAKVGDIAAGAGVSLSTVYKSFGSKDDLWDALNAERMKEFTQVVHAGTRLIDSPFERLLVGARLELEFFAERDSFLRLHLNDGLSWGTASVIPGAGRGAQRDAWKVGMELTAASAQAAADAGEIRPLRPSVVAALVISALQVWLTDWVAHDRDRPISVVADEVVDHLRSCLAAT</sequence>
<dbReference type="PRINTS" id="PR00455">
    <property type="entry name" value="HTHTETR"/>
</dbReference>
<dbReference type="GO" id="GO:0003700">
    <property type="term" value="F:DNA-binding transcription factor activity"/>
    <property type="evidence" value="ECO:0007669"/>
    <property type="project" value="TreeGrafter"/>
</dbReference>
<comment type="caution">
    <text evidence="6">The sequence shown here is derived from an EMBL/GenBank/DDBJ whole genome shotgun (WGS) entry which is preliminary data.</text>
</comment>
<dbReference type="InterPro" id="IPR036271">
    <property type="entry name" value="Tet_transcr_reg_TetR-rel_C_sf"/>
</dbReference>
<dbReference type="SUPFAM" id="SSF48498">
    <property type="entry name" value="Tetracyclin repressor-like, C-terminal domain"/>
    <property type="match status" value="1"/>
</dbReference>
<evidence type="ECO:0000256" key="1">
    <source>
        <dbReference type="ARBA" id="ARBA00023015"/>
    </source>
</evidence>
<name>A0A3N0CDM6_9ACTN</name>
<keyword evidence="7" id="KW-1185">Reference proteome</keyword>
<dbReference type="EMBL" id="RJSE01000008">
    <property type="protein sequence ID" value="RNL61399.1"/>
    <property type="molecule type" value="Genomic_DNA"/>
</dbReference>
<dbReference type="PANTHER" id="PTHR30055:SF234">
    <property type="entry name" value="HTH-TYPE TRANSCRIPTIONAL REGULATOR BETI"/>
    <property type="match status" value="1"/>
</dbReference>
<organism evidence="6 7">
    <name type="scientific">Nocardioides marmoriginsengisoli</name>
    <dbReference type="NCBI Taxonomy" id="661483"/>
    <lineage>
        <taxon>Bacteria</taxon>
        <taxon>Bacillati</taxon>
        <taxon>Actinomycetota</taxon>
        <taxon>Actinomycetes</taxon>
        <taxon>Propionibacteriales</taxon>
        <taxon>Nocardioidaceae</taxon>
        <taxon>Nocardioides</taxon>
    </lineage>
</organism>
<dbReference type="SUPFAM" id="SSF46689">
    <property type="entry name" value="Homeodomain-like"/>
    <property type="match status" value="1"/>
</dbReference>
<evidence type="ECO:0000256" key="2">
    <source>
        <dbReference type="ARBA" id="ARBA00023125"/>
    </source>
</evidence>
<dbReference type="AlphaFoldDB" id="A0A3N0CDM6"/>
<dbReference type="Gene3D" id="1.10.357.10">
    <property type="entry name" value="Tetracycline Repressor, domain 2"/>
    <property type="match status" value="1"/>
</dbReference>
<dbReference type="InterPro" id="IPR009057">
    <property type="entry name" value="Homeodomain-like_sf"/>
</dbReference>
<dbReference type="PANTHER" id="PTHR30055">
    <property type="entry name" value="HTH-TYPE TRANSCRIPTIONAL REGULATOR RUTR"/>
    <property type="match status" value="1"/>
</dbReference>
<evidence type="ECO:0000256" key="3">
    <source>
        <dbReference type="ARBA" id="ARBA00023163"/>
    </source>
</evidence>
<dbReference type="Pfam" id="PF00440">
    <property type="entry name" value="TetR_N"/>
    <property type="match status" value="1"/>
</dbReference>
<keyword evidence="3" id="KW-0804">Transcription</keyword>
<evidence type="ECO:0000313" key="7">
    <source>
        <dbReference type="Proteomes" id="UP000267128"/>
    </source>
</evidence>
<evidence type="ECO:0000313" key="6">
    <source>
        <dbReference type="EMBL" id="RNL61399.1"/>
    </source>
</evidence>
<dbReference type="InterPro" id="IPR001647">
    <property type="entry name" value="HTH_TetR"/>
</dbReference>